<organism evidence="2 3">
    <name type="scientific">Trametes pubescens</name>
    <name type="common">White-rot fungus</name>
    <dbReference type="NCBI Taxonomy" id="154538"/>
    <lineage>
        <taxon>Eukaryota</taxon>
        <taxon>Fungi</taxon>
        <taxon>Dikarya</taxon>
        <taxon>Basidiomycota</taxon>
        <taxon>Agaricomycotina</taxon>
        <taxon>Agaricomycetes</taxon>
        <taxon>Polyporales</taxon>
        <taxon>Polyporaceae</taxon>
        <taxon>Trametes</taxon>
    </lineage>
</organism>
<accession>A0A1M2VF73</accession>
<dbReference type="EMBL" id="MNAD01001350">
    <property type="protein sequence ID" value="OJT06183.1"/>
    <property type="molecule type" value="Genomic_DNA"/>
</dbReference>
<reference evidence="2 3" key="1">
    <citation type="submission" date="2016-10" db="EMBL/GenBank/DDBJ databases">
        <title>Genome sequence of the basidiomycete white-rot fungus Trametes pubescens.</title>
        <authorList>
            <person name="Makela M.R."/>
            <person name="Granchi Z."/>
            <person name="Peng M."/>
            <person name="De Vries R.P."/>
            <person name="Grigoriev I."/>
            <person name="Riley R."/>
            <person name="Hilden K."/>
        </authorList>
    </citation>
    <scope>NUCLEOTIDE SEQUENCE [LARGE SCALE GENOMIC DNA]</scope>
    <source>
        <strain evidence="2 3">FBCC735</strain>
    </source>
</reference>
<dbReference type="Proteomes" id="UP000184267">
    <property type="component" value="Unassembled WGS sequence"/>
</dbReference>
<dbReference type="OrthoDB" id="2732728at2759"/>
<protein>
    <submittedName>
        <fullName evidence="2">Uncharacterized protein</fullName>
    </submittedName>
</protein>
<evidence type="ECO:0000256" key="1">
    <source>
        <dbReference type="SAM" id="MobiDB-lite"/>
    </source>
</evidence>
<dbReference type="OMA" id="EATVACN"/>
<dbReference type="AlphaFoldDB" id="A0A1M2VF73"/>
<evidence type="ECO:0000313" key="2">
    <source>
        <dbReference type="EMBL" id="OJT06183.1"/>
    </source>
</evidence>
<proteinExistence type="predicted"/>
<comment type="caution">
    <text evidence="2">The sequence shown here is derived from an EMBL/GenBank/DDBJ whole genome shotgun (WGS) entry which is preliminary data.</text>
</comment>
<sequence length="294" mass="32667">MSSHQIPRKRYRSSDSPNDSDEQDQTLGGALRSVVDFLDTPPPSSPPRGTTLSSQVQGAVPSVQAPAPPPVYTFEQHIARDVYLDLIRKNYPDLDVANLSDFDLMALSSGAYNGSTAGTQQWLQAELDAVAELEGGDVKAILDEATVACNEKVSAIGLKPAIGATNVIIRPVTGTDYSMRLWPASEQHWCFDFVHSTTREPKNKPFQFELWAEPLETDNQAPWLPISLLSRRLYSMEFGYGLTDAEIKEGEEKFAFMDGQTCILKRSGHRDIRFTVPNRNPVVVHDEVEVVVFR</sequence>
<feature type="compositionally biased region" description="Low complexity" evidence="1">
    <location>
        <begin position="53"/>
        <end position="65"/>
    </location>
</feature>
<gene>
    <name evidence="2" type="ORF">TRAPUB_2966</name>
</gene>
<name>A0A1M2VF73_TRAPU</name>
<keyword evidence="3" id="KW-1185">Reference proteome</keyword>
<feature type="region of interest" description="Disordered" evidence="1">
    <location>
        <begin position="1"/>
        <end position="69"/>
    </location>
</feature>
<evidence type="ECO:0000313" key="3">
    <source>
        <dbReference type="Proteomes" id="UP000184267"/>
    </source>
</evidence>
<feature type="compositionally biased region" description="Basic residues" evidence="1">
    <location>
        <begin position="1"/>
        <end position="11"/>
    </location>
</feature>